<evidence type="ECO:0000313" key="7">
    <source>
        <dbReference type="EMBL" id="ACU91152.1"/>
    </source>
</evidence>
<dbReference type="PANTHER" id="PTHR30086:SF20">
    <property type="entry name" value="ARGININE EXPORTER PROTEIN ARGO-RELATED"/>
    <property type="match status" value="1"/>
</dbReference>
<evidence type="ECO:0000256" key="1">
    <source>
        <dbReference type="ARBA" id="ARBA00004651"/>
    </source>
</evidence>
<evidence type="ECO:0000256" key="4">
    <source>
        <dbReference type="ARBA" id="ARBA00022989"/>
    </source>
</evidence>
<feature type="transmembrane region" description="Helical" evidence="6">
    <location>
        <begin position="6"/>
        <end position="29"/>
    </location>
</feature>
<feature type="transmembrane region" description="Helical" evidence="6">
    <location>
        <begin position="41"/>
        <end position="69"/>
    </location>
</feature>
<protein>
    <submittedName>
        <fullName evidence="7">Lysine exporter protein (LYSE/YGGA)</fullName>
    </submittedName>
</protein>
<name>C7LWU2_DESBD</name>
<dbReference type="InterPro" id="IPR001123">
    <property type="entry name" value="LeuE-type"/>
</dbReference>
<keyword evidence="5 6" id="KW-0472">Membrane</keyword>
<dbReference type="KEGG" id="dba:Dbac_3077"/>
<feature type="transmembrane region" description="Helical" evidence="6">
    <location>
        <begin position="150"/>
        <end position="174"/>
    </location>
</feature>
<comment type="subcellular location">
    <subcellularLocation>
        <location evidence="1">Cell membrane</location>
        <topology evidence="1">Multi-pass membrane protein</topology>
    </subcellularLocation>
</comment>
<sequence length="206" mass="21478">MIDVIHYPLFIITAVTLNLYPGPDTIYILTRSTAQGRAAGVASALGISSGCVIHALLGALGLAAVVMASATAYQMIKWAGAVYLVYLGLTMLRAYGHDAAHAVSTKQSTGRIYVQGVITSLLNPKVALFFLALIPQFIAPSAAHPGLSFLALGLTFVATSTLWSLVLAMAAGAFHRRLASGPGARWLKRLGGGLLIGLGARLAFSK</sequence>
<dbReference type="RefSeq" id="WP_015775241.1">
    <property type="nucleotide sequence ID" value="NC_013173.1"/>
</dbReference>
<dbReference type="Pfam" id="PF01810">
    <property type="entry name" value="LysE"/>
    <property type="match status" value="1"/>
</dbReference>
<evidence type="ECO:0000256" key="3">
    <source>
        <dbReference type="ARBA" id="ARBA00022692"/>
    </source>
</evidence>
<reference evidence="7 8" key="1">
    <citation type="journal article" date="2009" name="Stand. Genomic Sci.">
        <title>Complete genome sequence of Desulfomicrobium baculatum type strain (X).</title>
        <authorList>
            <person name="Copeland A."/>
            <person name="Spring S."/>
            <person name="Goker M."/>
            <person name="Schneider S."/>
            <person name="Lapidus A."/>
            <person name="Del Rio T.G."/>
            <person name="Tice H."/>
            <person name="Cheng J.F."/>
            <person name="Chen F."/>
            <person name="Nolan M."/>
            <person name="Bruce D."/>
            <person name="Goodwin L."/>
            <person name="Pitluck S."/>
            <person name="Ivanova N."/>
            <person name="Mavrommatis K."/>
            <person name="Ovchinnikova G."/>
            <person name="Pati A."/>
            <person name="Chen A."/>
            <person name="Palaniappan K."/>
            <person name="Land M."/>
            <person name="Hauser L."/>
            <person name="Chang Y.J."/>
            <person name="Jeffries C.C."/>
            <person name="Meincke L."/>
            <person name="Sims D."/>
            <person name="Brettin T."/>
            <person name="Detter J.C."/>
            <person name="Han C."/>
            <person name="Chain P."/>
            <person name="Bristow J."/>
            <person name="Eisen J.A."/>
            <person name="Markowitz V."/>
            <person name="Hugenholtz P."/>
            <person name="Kyrpides N.C."/>
            <person name="Klenk H.P."/>
            <person name="Lucas S."/>
        </authorList>
    </citation>
    <scope>NUCLEOTIDE SEQUENCE [LARGE SCALE GENOMIC DNA]</scope>
    <source>
        <strain evidence="8">DSM 4028 / VKM B-1378 / X</strain>
    </source>
</reference>
<dbReference type="STRING" id="525897.Dbac_3077"/>
<evidence type="ECO:0000313" key="8">
    <source>
        <dbReference type="Proteomes" id="UP000002216"/>
    </source>
</evidence>
<organism evidence="7 8">
    <name type="scientific">Desulfomicrobium baculatum (strain DSM 4028 / VKM B-1378 / X)</name>
    <name type="common">Desulfovibrio baculatus</name>
    <dbReference type="NCBI Taxonomy" id="525897"/>
    <lineage>
        <taxon>Bacteria</taxon>
        <taxon>Pseudomonadati</taxon>
        <taxon>Thermodesulfobacteriota</taxon>
        <taxon>Desulfovibrionia</taxon>
        <taxon>Desulfovibrionales</taxon>
        <taxon>Desulfomicrobiaceae</taxon>
        <taxon>Desulfomicrobium</taxon>
    </lineage>
</organism>
<keyword evidence="2" id="KW-1003">Cell membrane</keyword>
<dbReference type="eggNOG" id="COG1280">
    <property type="taxonomic scope" value="Bacteria"/>
</dbReference>
<evidence type="ECO:0000256" key="6">
    <source>
        <dbReference type="SAM" id="Phobius"/>
    </source>
</evidence>
<dbReference type="OrthoDB" id="9807053at2"/>
<evidence type="ECO:0000256" key="5">
    <source>
        <dbReference type="ARBA" id="ARBA00023136"/>
    </source>
</evidence>
<keyword evidence="8" id="KW-1185">Reference proteome</keyword>
<dbReference type="EMBL" id="CP001629">
    <property type="protein sequence ID" value="ACU91152.1"/>
    <property type="molecule type" value="Genomic_DNA"/>
</dbReference>
<keyword evidence="4 6" id="KW-1133">Transmembrane helix</keyword>
<dbReference type="AlphaFoldDB" id="C7LWU2"/>
<keyword evidence="3 6" id="KW-0812">Transmembrane</keyword>
<evidence type="ECO:0000256" key="2">
    <source>
        <dbReference type="ARBA" id="ARBA00022475"/>
    </source>
</evidence>
<dbReference type="PANTHER" id="PTHR30086">
    <property type="entry name" value="ARGININE EXPORTER PROTEIN ARGO"/>
    <property type="match status" value="1"/>
</dbReference>
<feature type="transmembrane region" description="Helical" evidence="6">
    <location>
        <begin position="75"/>
        <end position="95"/>
    </location>
</feature>
<feature type="transmembrane region" description="Helical" evidence="6">
    <location>
        <begin position="116"/>
        <end position="138"/>
    </location>
</feature>
<dbReference type="GO" id="GO:0005886">
    <property type="term" value="C:plasma membrane"/>
    <property type="evidence" value="ECO:0007669"/>
    <property type="project" value="UniProtKB-SubCell"/>
</dbReference>
<dbReference type="GO" id="GO:0015171">
    <property type="term" value="F:amino acid transmembrane transporter activity"/>
    <property type="evidence" value="ECO:0007669"/>
    <property type="project" value="TreeGrafter"/>
</dbReference>
<dbReference type="Proteomes" id="UP000002216">
    <property type="component" value="Chromosome"/>
</dbReference>
<gene>
    <name evidence="7" type="ordered locus">Dbac_3077</name>
</gene>
<dbReference type="PIRSF" id="PIRSF006324">
    <property type="entry name" value="LeuE"/>
    <property type="match status" value="1"/>
</dbReference>
<dbReference type="HOGENOM" id="CLU_079569_3_1_7"/>
<accession>C7LWU2</accession>
<proteinExistence type="predicted"/>